<dbReference type="CDD" id="cd03593">
    <property type="entry name" value="CLECT_NK_receptors_like"/>
    <property type="match status" value="1"/>
</dbReference>
<reference evidence="10" key="1">
    <citation type="submission" date="2025-08" db="UniProtKB">
        <authorList>
            <consortium name="RefSeq"/>
        </authorList>
    </citation>
    <scope>IDENTIFICATION</scope>
</reference>
<name>A0A6I9YA49_9SAUR</name>
<evidence type="ECO:0000256" key="5">
    <source>
        <dbReference type="ARBA" id="ARBA00022968"/>
    </source>
</evidence>
<dbReference type="PANTHER" id="PTHR46784:SF1">
    <property type="entry name" value="KILLER CELL LECTIN-LIKE RECEPTOR SUBFAMILY B MEMBER 1"/>
    <property type="match status" value="1"/>
</dbReference>
<dbReference type="PANTHER" id="PTHR46784">
    <property type="entry name" value="KILLER CELL LECTIN-LIKE RECEPTOR SUBFAMILY B MEMBER 1"/>
    <property type="match status" value="1"/>
</dbReference>
<feature type="domain" description="C-type lectin" evidence="8">
    <location>
        <begin position="88"/>
        <end position="199"/>
    </location>
</feature>
<dbReference type="InterPro" id="IPR033992">
    <property type="entry name" value="NKR-like_CTLD"/>
</dbReference>
<keyword evidence="3" id="KW-0964">Secreted</keyword>
<dbReference type="SMART" id="SM00034">
    <property type="entry name" value="CLECT"/>
    <property type="match status" value="1"/>
</dbReference>
<evidence type="ECO:0000256" key="3">
    <source>
        <dbReference type="ARBA" id="ARBA00022525"/>
    </source>
</evidence>
<evidence type="ECO:0000259" key="8">
    <source>
        <dbReference type="PROSITE" id="PS50041"/>
    </source>
</evidence>
<gene>
    <name evidence="10" type="primary">LOC106547238</name>
</gene>
<protein>
    <submittedName>
        <fullName evidence="10">Killer cell lectin-like receptor subfamily B member 1B allele B</fullName>
    </submittedName>
</protein>
<dbReference type="PROSITE" id="PS50041">
    <property type="entry name" value="C_TYPE_LECTIN_2"/>
    <property type="match status" value="1"/>
</dbReference>
<sequence>MGKEGCNLYLNYRPNRMERRLKKSQLQVFQLQRTPDVQDNIPATVTKPQVIKAPAGKECNMLRQFLCKPPCDNSKGNFKLCPKDWQLHGNKCYWISGEKQTWNDSRDDCRAKDSELAVLKEEAELHFIQRITNGAQLWWIGLSANFSTREWMWVDNSLYTGDKEGLPNITEVERNSCVMLKGSKIISESCSAVTKWICEIETLMI</sequence>
<dbReference type="InterPro" id="IPR001304">
    <property type="entry name" value="C-type_lectin-like"/>
</dbReference>
<keyword evidence="7" id="KW-1015">Disulfide bond</keyword>
<dbReference type="GeneID" id="106547238"/>
<evidence type="ECO:0000256" key="7">
    <source>
        <dbReference type="ARBA" id="ARBA00023157"/>
    </source>
</evidence>
<evidence type="ECO:0000256" key="4">
    <source>
        <dbReference type="ARBA" id="ARBA00022734"/>
    </source>
</evidence>
<dbReference type="OrthoDB" id="538816at2759"/>
<dbReference type="Pfam" id="PF00059">
    <property type="entry name" value="Lectin_C"/>
    <property type="match status" value="1"/>
</dbReference>
<dbReference type="RefSeq" id="XP_013919805.1">
    <property type="nucleotide sequence ID" value="XM_014064330.1"/>
</dbReference>
<organism evidence="9 10">
    <name type="scientific">Thamnophis sirtalis</name>
    <dbReference type="NCBI Taxonomy" id="35019"/>
    <lineage>
        <taxon>Eukaryota</taxon>
        <taxon>Metazoa</taxon>
        <taxon>Chordata</taxon>
        <taxon>Craniata</taxon>
        <taxon>Vertebrata</taxon>
        <taxon>Euteleostomi</taxon>
        <taxon>Lepidosauria</taxon>
        <taxon>Squamata</taxon>
        <taxon>Bifurcata</taxon>
        <taxon>Unidentata</taxon>
        <taxon>Episquamata</taxon>
        <taxon>Toxicofera</taxon>
        <taxon>Serpentes</taxon>
        <taxon>Colubroidea</taxon>
        <taxon>Colubridae</taxon>
        <taxon>Natricinae</taxon>
        <taxon>Thamnophis</taxon>
    </lineage>
</organism>
<keyword evidence="6" id="KW-0472">Membrane</keyword>
<dbReference type="GO" id="GO:0038023">
    <property type="term" value="F:signaling receptor activity"/>
    <property type="evidence" value="ECO:0007669"/>
    <property type="project" value="TreeGrafter"/>
</dbReference>
<evidence type="ECO:0000313" key="9">
    <source>
        <dbReference type="Proteomes" id="UP000504617"/>
    </source>
</evidence>
<dbReference type="Proteomes" id="UP000504617">
    <property type="component" value="Unplaced"/>
</dbReference>
<evidence type="ECO:0000256" key="1">
    <source>
        <dbReference type="ARBA" id="ARBA00004606"/>
    </source>
</evidence>
<accession>A0A6I9YA49</accession>
<proteinExistence type="predicted"/>
<dbReference type="InterPro" id="IPR051527">
    <property type="entry name" value="KLR_subfamily_B"/>
</dbReference>
<dbReference type="InterPro" id="IPR016186">
    <property type="entry name" value="C-type_lectin-like/link_sf"/>
</dbReference>
<dbReference type="GO" id="GO:0009986">
    <property type="term" value="C:cell surface"/>
    <property type="evidence" value="ECO:0007669"/>
    <property type="project" value="TreeGrafter"/>
</dbReference>
<keyword evidence="9" id="KW-1185">Reference proteome</keyword>
<evidence type="ECO:0000256" key="2">
    <source>
        <dbReference type="ARBA" id="ARBA00004613"/>
    </source>
</evidence>
<dbReference type="GO" id="GO:0005576">
    <property type="term" value="C:extracellular region"/>
    <property type="evidence" value="ECO:0007669"/>
    <property type="project" value="UniProtKB-SubCell"/>
</dbReference>
<dbReference type="GO" id="GO:0042269">
    <property type="term" value="P:regulation of natural killer cell mediated cytotoxicity"/>
    <property type="evidence" value="ECO:0007669"/>
    <property type="project" value="TreeGrafter"/>
</dbReference>
<dbReference type="Gene3D" id="3.10.100.10">
    <property type="entry name" value="Mannose-Binding Protein A, subunit A"/>
    <property type="match status" value="1"/>
</dbReference>
<dbReference type="GO" id="GO:0005886">
    <property type="term" value="C:plasma membrane"/>
    <property type="evidence" value="ECO:0007669"/>
    <property type="project" value="TreeGrafter"/>
</dbReference>
<keyword evidence="6" id="KW-1133">Transmembrane helix</keyword>
<dbReference type="GO" id="GO:0030246">
    <property type="term" value="F:carbohydrate binding"/>
    <property type="evidence" value="ECO:0007669"/>
    <property type="project" value="UniProtKB-KW"/>
</dbReference>
<dbReference type="SUPFAM" id="SSF56436">
    <property type="entry name" value="C-type lectin-like"/>
    <property type="match status" value="1"/>
</dbReference>
<evidence type="ECO:0000256" key="6">
    <source>
        <dbReference type="ARBA" id="ARBA00022989"/>
    </source>
</evidence>
<evidence type="ECO:0000313" key="10">
    <source>
        <dbReference type="RefSeq" id="XP_013919805.1"/>
    </source>
</evidence>
<comment type="subcellular location">
    <subcellularLocation>
        <location evidence="1">Membrane</location>
        <topology evidence="1">Single-pass type II membrane protein</topology>
    </subcellularLocation>
    <subcellularLocation>
        <location evidence="2">Secreted</location>
    </subcellularLocation>
</comment>
<keyword evidence="6" id="KW-0812">Transmembrane</keyword>
<dbReference type="KEGG" id="tsr:106547238"/>
<keyword evidence="5" id="KW-0735">Signal-anchor</keyword>
<dbReference type="AlphaFoldDB" id="A0A6I9YA49"/>
<keyword evidence="4" id="KW-0430">Lectin</keyword>
<dbReference type="InterPro" id="IPR016187">
    <property type="entry name" value="CTDL_fold"/>
</dbReference>